<sequence>MAQVEALYDASERHALQSVAMSNSYDRVTEEATFLSYLGRFHVCDEALRELQRLGFRKKWLPSHPFHKLFPKGSQVNKYESTAAWVYTQGSVFAYEMNRLMQNCDWASLFAQYGYAVKALFSYCEKMQDAYGERQKLYRGYPGSLHEAQNEYHVGRTFAWPSFTSTSKCRATACDFAKGEYSSEGGFPILFEISTLSRGAPLLGWSRYPTEDEVLLLPFQGFHVTDIFFTDDRRMLVIQLSTVKLGHPTSGPTSYIQNQVQLSARLEEPIVQRPSPGDDFLIFLARCSY</sequence>
<name>A0ABP0I7S6_9DINO</name>
<accession>A0ABP0I7S6</accession>
<dbReference type="SUPFAM" id="SSF56399">
    <property type="entry name" value="ADP-ribosylation"/>
    <property type="match status" value="1"/>
</dbReference>
<evidence type="ECO:0000313" key="7">
    <source>
        <dbReference type="EMBL" id="CAK8998607.1"/>
    </source>
</evidence>
<dbReference type="Proteomes" id="UP001642484">
    <property type="component" value="Unassembled WGS sequence"/>
</dbReference>
<keyword evidence="6" id="KW-0520">NAD</keyword>
<dbReference type="PROSITE" id="PS51996">
    <property type="entry name" value="TR_MART"/>
    <property type="match status" value="1"/>
</dbReference>
<dbReference type="Pfam" id="PF01129">
    <property type="entry name" value="ART"/>
    <property type="match status" value="1"/>
</dbReference>
<comment type="catalytic activity">
    <reaction evidence="5 6">
        <text>L-arginyl-[protein] + NAD(+) = N(omega)-(ADP-D-ribosyl)-L-arginyl-[protein] + nicotinamide + H(+)</text>
        <dbReference type="Rhea" id="RHEA:19149"/>
        <dbReference type="Rhea" id="RHEA-COMP:10532"/>
        <dbReference type="Rhea" id="RHEA-COMP:15087"/>
        <dbReference type="ChEBI" id="CHEBI:15378"/>
        <dbReference type="ChEBI" id="CHEBI:17154"/>
        <dbReference type="ChEBI" id="CHEBI:29965"/>
        <dbReference type="ChEBI" id="CHEBI:57540"/>
        <dbReference type="ChEBI" id="CHEBI:142554"/>
        <dbReference type="EC" id="2.4.2.31"/>
    </reaction>
</comment>
<evidence type="ECO:0000313" key="8">
    <source>
        <dbReference type="Proteomes" id="UP001642484"/>
    </source>
</evidence>
<evidence type="ECO:0000256" key="3">
    <source>
        <dbReference type="ARBA" id="ARBA00022679"/>
    </source>
</evidence>
<evidence type="ECO:0000256" key="6">
    <source>
        <dbReference type="RuleBase" id="RU361228"/>
    </source>
</evidence>
<gene>
    <name evidence="7" type="ORF">CCMP2556_LOCUS5317</name>
</gene>
<evidence type="ECO:0000256" key="5">
    <source>
        <dbReference type="ARBA" id="ARBA00047597"/>
    </source>
</evidence>
<keyword evidence="6" id="KW-0521">NADP</keyword>
<comment type="similarity">
    <text evidence="1 6">Belongs to the Arg-specific ADP-ribosyltransferase family.</text>
</comment>
<evidence type="ECO:0000256" key="2">
    <source>
        <dbReference type="ARBA" id="ARBA00022676"/>
    </source>
</evidence>
<keyword evidence="8" id="KW-1185">Reference proteome</keyword>
<dbReference type="EC" id="2.4.2.31" evidence="6"/>
<reference evidence="7 8" key="1">
    <citation type="submission" date="2024-02" db="EMBL/GenBank/DDBJ databases">
        <authorList>
            <person name="Chen Y."/>
            <person name="Shah S."/>
            <person name="Dougan E. K."/>
            <person name="Thang M."/>
            <person name="Chan C."/>
        </authorList>
    </citation>
    <scope>NUCLEOTIDE SEQUENCE [LARGE SCALE GENOMIC DNA]</scope>
</reference>
<keyword evidence="3 6" id="KW-0808">Transferase</keyword>
<dbReference type="EMBL" id="CAXAMN010002225">
    <property type="protein sequence ID" value="CAK8998607.1"/>
    <property type="molecule type" value="Genomic_DNA"/>
</dbReference>
<keyword evidence="4" id="KW-0548">Nucleotidyltransferase</keyword>
<dbReference type="InterPro" id="IPR000768">
    <property type="entry name" value="ART"/>
</dbReference>
<protein>
    <recommendedName>
        <fullName evidence="6">NAD(P)(+)--arginine ADP-ribosyltransferase</fullName>
        <ecNumber evidence="6">2.4.2.31</ecNumber>
    </recommendedName>
    <alternativeName>
        <fullName evidence="6">Mono(ADP-ribosyl)transferase</fullName>
    </alternativeName>
</protein>
<dbReference type="Gene3D" id="3.90.176.10">
    <property type="entry name" value="Toxin ADP-ribosyltransferase, Chain A, domain 1"/>
    <property type="match status" value="1"/>
</dbReference>
<comment type="caution">
    <text evidence="7">The sequence shown here is derived from an EMBL/GenBank/DDBJ whole genome shotgun (WGS) entry which is preliminary data.</text>
</comment>
<proteinExistence type="inferred from homology"/>
<evidence type="ECO:0000256" key="4">
    <source>
        <dbReference type="ARBA" id="ARBA00022695"/>
    </source>
</evidence>
<keyword evidence="2 6" id="KW-0328">Glycosyltransferase</keyword>
<organism evidence="7 8">
    <name type="scientific">Durusdinium trenchii</name>
    <dbReference type="NCBI Taxonomy" id="1381693"/>
    <lineage>
        <taxon>Eukaryota</taxon>
        <taxon>Sar</taxon>
        <taxon>Alveolata</taxon>
        <taxon>Dinophyceae</taxon>
        <taxon>Suessiales</taxon>
        <taxon>Symbiodiniaceae</taxon>
        <taxon>Durusdinium</taxon>
    </lineage>
</organism>
<evidence type="ECO:0000256" key="1">
    <source>
        <dbReference type="ARBA" id="ARBA00009558"/>
    </source>
</evidence>